<dbReference type="Gene3D" id="1.25.40.20">
    <property type="entry name" value="Ankyrin repeat-containing domain"/>
    <property type="match status" value="2"/>
</dbReference>
<feature type="chain" id="PRO_5020679498" description="Ankyrin" evidence="6">
    <location>
        <begin position="22"/>
        <end position="857"/>
    </location>
</feature>
<evidence type="ECO:0000256" key="4">
    <source>
        <dbReference type="SAM" id="Coils"/>
    </source>
</evidence>
<feature type="repeat" description="ANK" evidence="3">
    <location>
        <begin position="38"/>
        <end position="70"/>
    </location>
</feature>
<dbReference type="Pfam" id="PF12796">
    <property type="entry name" value="Ank_2"/>
    <property type="match status" value="1"/>
</dbReference>
<dbReference type="InterPro" id="IPR002110">
    <property type="entry name" value="Ankyrin_rpt"/>
</dbReference>
<dbReference type="AlphaFoldDB" id="A0A4Q2E292"/>
<accession>A0A4Q2E292</accession>
<organism evidence="7 8">
    <name type="scientific">Candolleomyces aberdarensis</name>
    <dbReference type="NCBI Taxonomy" id="2316362"/>
    <lineage>
        <taxon>Eukaryota</taxon>
        <taxon>Fungi</taxon>
        <taxon>Dikarya</taxon>
        <taxon>Basidiomycota</taxon>
        <taxon>Agaricomycotina</taxon>
        <taxon>Agaricomycetes</taxon>
        <taxon>Agaricomycetidae</taxon>
        <taxon>Agaricales</taxon>
        <taxon>Agaricineae</taxon>
        <taxon>Psathyrellaceae</taxon>
        <taxon>Candolleomyces</taxon>
    </lineage>
</organism>
<feature type="signal peptide" evidence="6">
    <location>
        <begin position="1"/>
        <end position="21"/>
    </location>
</feature>
<evidence type="ECO:0000256" key="6">
    <source>
        <dbReference type="SAM" id="SignalP"/>
    </source>
</evidence>
<feature type="compositionally biased region" description="Basic and acidic residues" evidence="5">
    <location>
        <begin position="594"/>
        <end position="605"/>
    </location>
</feature>
<dbReference type="SUPFAM" id="SSF48403">
    <property type="entry name" value="Ankyrin repeat"/>
    <property type="match status" value="1"/>
</dbReference>
<name>A0A4Q2E292_9AGAR</name>
<dbReference type="PANTHER" id="PTHR24173:SF74">
    <property type="entry name" value="ANKYRIN REPEAT DOMAIN-CONTAINING PROTEIN 16"/>
    <property type="match status" value="1"/>
</dbReference>
<evidence type="ECO:0000313" key="7">
    <source>
        <dbReference type="EMBL" id="RXW25535.1"/>
    </source>
</evidence>
<keyword evidence="1" id="KW-0677">Repeat</keyword>
<feature type="repeat" description="ANK" evidence="3">
    <location>
        <begin position="2"/>
        <end position="34"/>
    </location>
</feature>
<reference evidence="7 8" key="1">
    <citation type="submission" date="2019-01" db="EMBL/GenBank/DDBJ databases">
        <title>Draft genome sequence of Psathyrella aberdarensis IHI B618.</title>
        <authorList>
            <person name="Buettner E."/>
            <person name="Kellner H."/>
        </authorList>
    </citation>
    <scope>NUCLEOTIDE SEQUENCE [LARGE SCALE GENOMIC DNA]</scope>
    <source>
        <strain evidence="7 8">IHI B618</strain>
    </source>
</reference>
<feature type="coiled-coil region" evidence="4">
    <location>
        <begin position="417"/>
        <end position="444"/>
    </location>
</feature>
<dbReference type="PROSITE" id="PS50088">
    <property type="entry name" value="ANK_REPEAT"/>
    <property type="match status" value="2"/>
</dbReference>
<dbReference type="EMBL" id="SDEE01000004">
    <property type="protein sequence ID" value="RXW25535.1"/>
    <property type="molecule type" value="Genomic_DNA"/>
</dbReference>
<evidence type="ECO:0000256" key="3">
    <source>
        <dbReference type="PROSITE-ProRule" id="PRU00023"/>
    </source>
</evidence>
<evidence type="ECO:0000256" key="1">
    <source>
        <dbReference type="ARBA" id="ARBA00022737"/>
    </source>
</evidence>
<dbReference type="PROSITE" id="PS50297">
    <property type="entry name" value="ANK_REP_REGION"/>
    <property type="match status" value="1"/>
</dbReference>
<dbReference type="STRING" id="2316362.A0A4Q2E292"/>
<comment type="caution">
    <text evidence="7">The sequence shown here is derived from an EMBL/GenBank/DDBJ whole genome shotgun (WGS) entry which is preliminary data.</text>
</comment>
<dbReference type="InterPro" id="IPR036770">
    <property type="entry name" value="Ankyrin_rpt-contain_sf"/>
</dbReference>
<proteinExistence type="predicted"/>
<feature type="region of interest" description="Disordered" evidence="5">
    <location>
        <begin position="577"/>
        <end position="611"/>
    </location>
</feature>
<keyword evidence="4" id="KW-0175">Coiled coil</keyword>
<dbReference type="Proteomes" id="UP000290288">
    <property type="component" value="Unassembled WGS sequence"/>
</dbReference>
<sequence>MNGVVPLGMAAWLNLPSVVRLLLEESADTISVDGMDSHGATALMYAARDGNLEVVQLLLSHGARPDFRDSNYRTSIQFALPHHQILWLCESVLRRHRWRELASADRSHLLIPDYILELSTNSLPSSDDLDPPPASIFTAGATSRLLDTLISSVRSDDLSFIHSLLFSPALPPSSPASLYPMSVPVLVNLPDAKGWSLIHHALSVKFPSIDLLDSLYCAGADMALFTVNEQWTPLHILAQSQTLSPGNMDHDPSLHELVVHLIRDLRAPLSARDKNDETCIHIAAENGSSLDLLACLLDLDTSGAVRQLKNSRGLTAMQVARPEFLVAFGPDAGILQLITTPAENLSSLQNGSFASLSDASDLFSQDDSSSICSPSNLDIALTTQQLLTNLRLSSPSGKHTNDPSHLRHLESVMAEARQHQEALVEHFRDKVKEIEREMEQLKKSTGKIGALRTSVAESARAKSAVRGVQMFPPRRSHRDSEDSRASTVVSSIFIDEPAFSPEVSPIGSPVQPFDTLKPISRTKKISLLGRSSFGTISGFFDRSNSILAYHATTEDGLQIRDQIPAYNRDSRMLNCFSTPDLREIKADKKKRTRPEKEPGTPEKKGSSPVTTPSRLKAWFKRIVTSTSHQDLTQAGPLSTSSQAPPSPTTERHPPQLRLEVLTDEPAERPPTIYLTTSDILEKSDATIDGALQTSAVVLDAARRDLQHIHANLASAQQFIDLAHHSITKVERATKRALKKRRAMIAKLRESQRGTFWQDGDVVNTAQSSPGFLGYSAALSLRQSIVSIYSIHSTHSSVASAAPTITEHDDEDTRVVRRLLLRKIDAHTSGAWDEIEQIVTWHRVLKEVIRGVKRRAYL</sequence>
<evidence type="ECO:0000256" key="2">
    <source>
        <dbReference type="ARBA" id="ARBA00023043"/>
    </source>
</evidence>
<protein>
    <recommendedName>
        <fullName evidence="9">Ankyrin</fullName>
    </recommendedName>
</protein>
<feature type="region of interest" description="Disordered" evidence="5">
    <location>
        <begin position="627"/>
        <end position="655"/>
    </location>
</feature>
<gene>
    <name evidence="7" type="ORF">EST38_g334</name>
</gene>
<evidence type="ECO:0000256" key="5">
    <source>
        <dbReference type="SAM" id="MobiDB-lite"/>
    </source>
</evidence>
<dbReference type="OrthoDB" id="539213at2759"/>
<keyword evidence="2 3" id="KW-0040">ANK repeat</keyword>
<dbReference type="PANTHER" id="PTHR24173">
    <property type="entry name" value="ANKYRIN REPEAT CONTAINING"/>
    <property type="match status" value="1"/>
</dbReference>
<keyword evidence="6" id="KW-0732">Signal</keyword>
<evidence type="ECO:0008006" key="9">
    <source>
        <dbReference type="Google" id="ProtNLM"/>
    </source>
</evidence>
<dbReference type="SMART" id="SM00248">
    <property type="entry name" value="ANK"/>
    <property type="match status" value="5"/>
</dbReference>
<evidence type="ECO:0000313" key="8">
    <source>
        <dbReference type="Proteomes" id="UP000290288"/>
    </source>
</evidence>
<keyword evidence="8" id="KW-1185">Reference proteome</keyword>